<organism evidence="1">
    <name type="scientific">marine metagenome</name>
    <dbReference type="NCBI Taxonomy" id="408172"/>
    <lineage>
        <taxon>unclassified sequences</taxon>
        <taxon>metagenomes</taxon>
        <taxon>ecological metagenomes</taxon>
    </lineage>
</organism>
<name>A0A383D3T6_9ZZZZ</name>
<evidence type="ECO:0000313" key="1">
    <source>
        <dbReference type="EMBL" id="SVE38929.1"/>
    </source>
</evidence>
<dbReference type="EMBL" id="UINC01213931">
    <property type="protein sequence ID" value="SVE38929.1"/>
    <property type="molecule type" value="Genomic_DNA"/>
</dbReference>
<gene>
    <name evidence="1" type="ORF">METZ01_LOCUS491783</name>
</gene>
<protein>
    <submittedName>
        <fullName evidence="1">Uncharacterized protein</fullName>
    </submittedName>
</protein>
<proteinExistence type="predicted"/>
<reference evidence="1" key="1">
    <citation type="submission" date="2018-05" db="EMBL/GenBank/DDBJ databases">
        <authorList>
            <person name="Lanie J.A."/>
            <person name="Ng W.-L."/>
            <person name="Kazmierczak K.M."/>
            <person name="Andrzejewski T.M."/>
            <person name="Davidsen T.M."/>
            <person name="Wayne K.J."/>
            <person name="Tettelin H."/>
            <person name="Glass J.I."/>
            <person name="Rusch D."/>
            <person name="Podicherti R."/>
            <person name="Tsui H.-C.T."/>
            <person name="Winkler M.E."/>
        </authorList>
    </citation>
    <scope>NUCLEOTIDE SEQUENCE</scope>
</reference>
<accession>A0A383D3T6</accession>
<dbReference type="AlphaFoldDB" id="A0A383D3T6"/>
<feature type="non-terminal residue" evidence="1">
    <location>
        <position position="29"/>
    </location>
</feature>
<sequence length="29" mass="3365">MKSNWSDTQAKKLMSKYTNLGYSNDLALR</sequence>